<protein>
    <submittedName>
        <fullName evidence="2">Uncharacterized protein</fullName>
    </submittedName>
</protein>
<dbReference type="AlphaFoldDB" id="A0A1S3YSH1"/>
<dbReference type="OrthoDB" id="1737504at2759"/>
<evidence type="ECO:0000313" key="2">
    <source>
        <dbReference type="RefSeq" id="XP_016455166.1"/>
    </source>
</evidence>
<name>A0A1S3YSH1_TOBAC</name>
<accession>A0A1S3YSH1</accession>
<sequence>MELKQALPGTSNNANGRDLVPPGVPANQMAQRVNNNTIRGEVGFEGAGGTGRISCNDNRNDPFKTELMRFMREMNKQMDRNTKEFHTRMDQILGAPPVLKGPDSKKYTQLPFKSSAAPELIPKRFKMSDIPKYDGTLDPQEHITIYTTVVKWNDLAQHDIESVLLKKFGESFTKGDLTWYSLLPEHSIDSFEMPTNSSVKAHAETRKVQDRKDIFTIAQGESEFLGDFVIRFQKESMMLPVVPDEWEIEAFIKGLNPRNFDASRKLKESPLKFQATTWANRIEGCGNKGFWSSERFGVDRRTDHGRNNRSLQEKEVLGAQNSTYLRLSDYYFNISIVELVSVIRNIKEARFLKPIRSDPSQRDPNLWCEYHGTHDHKTGDFRHLREEVATLLKNGHLREFLSDRAKNNFGRSRDNAEPLKIENDYPWLTINMIFRGNKINGVTFSVAKKTRISVTHNKRLQGVAKDDITFMEEDADELLLPHNDALVISLNVLDLKIKRVFIDLGSSRKNIQ</sequence>
<gene>
    <name evidence="2" type="primary">LOC107779289</name>
</gene>
<dbReference type="RefSeq" id="XP_016455166.1">
    <property type="nucleotide sequence ID" value="XM_016599680.1"/>
</dbReference>
<dbReference type="PaxDb" id="4097-A0A1S3YSH1"/>
<reference evidence="2" key="1">
    <citation type="submission" date="2025-08" db="UniProtKB">
        <authorList>
            <consortium name="RefSeq"/>
        </authorList>
    </citation>
    <scope>IDENTIFICATION</scope>
</reference>
<dbReference type="KEGG" id="nta:107779289"/>
<proteinExistence type="predicted"/>
<organism evidence="2">
    <name type="scientific">Nicotiana tabacum</name>
    <name type="common">Common tobacco</name>
    <dbReference type="NCBI Taxonomy" id="4097"/>
    <lineage>
        <taxon>Eukaryota</taxon>
        <taxon>Viridiplantae</taxon>
        <taxon>Streptophyta</taxon>
        <taxon>Embryophyta</taxon>
        <taxon>Tracheophyta</taxon>
        <taxon>Spermatophyta</taxon>
        <taxon>Magnoliopsida</taxon>
        <taxon>eudicotyledons</taxon>
        <taxon>Gunneridae</taxon>
        <taxon>Pentapetalae</taxon>
        <taxon>asterids</taxon>
        <taxon>lamiids</taxon>
        <taxon>Solanales</taxon>
        <taxon>Solanaceae</taxon>
        <taxon>Nicotianoideae</taxon>
        <taxon>Nicotianeae</taxon>
        <taxon>Nicotiana</taxon>
    </lineage>
</organism>
<dbReference type="PANTHER" id="PTHR33223">
    <property type="entry name" value="CCHC-TYPE DOMAIN-CONTAINING PROTEIN"/>
    <property type="match status" value="1"/>
</dbReference>
<evidence type="ECO:0000256" key="1">
    <source>
        <dbReference type="SAM" id="MobiDB-lite"/>
    </source>
</evidence>
<feature type="region of interest" description="Disordered" evidence="1">
    <location>
        <begin position="1"/>
        <end position="24"/>
    </location>
</feature>
<dbReference type="PANTHER" id="PTHR33223:SF11">
    <property type="entry name" value="ELEMENT PROTEIN, PUTATIVE-RELATED"/>
    <property type="match status" value="1"/>
</dbReference>
<dbReference type="OMA" id="RISCNDN"/>